<dbReference type="Proteomes" id="UP000214646">
    <property type="component" value="Unassembled WGS sequence"/>
</dbReference>
<feature type="chain" id="PRO_5012985471" evidence="1">
    <location>
        <begin position="27"/>
        <end position="257"/>
    </location>
</feature>
<dbReference type="OrthoDB" id="274498at2"/>
<gene>
    <name evidence="2" type="ORF">FRUB_10559</name>
</gene>
<dbReference type="EMBL" id="NIDE01000020">
    <property type="protein sequence ID" value="OWK34588.1"/>
    <property type="molecule type" value="Genomic_DNA"/>
</dbReference>
<protein>
    <submittedName>
        <fullName evidence="2">Uncharacterized protein</fullName>
    </submittedName>
</protein>
<organism evidence="2 3">
    <name type="scientific">Fimbriiglobus ruber</name>
    <dbReference type="NCBI Taxonomy" id="1908690"/>
    <lineage>
        <taxon>Bacteria</taxon>
        <taxon>Pseudomonadati</taxon>
        <taxon>Planctomycetota</taxon>
        <taxon>Planctomycetia</taxon>
        <taxon>Gemmatales</taxon>
        <taxon>Gemmataceae</taxon>
        <taxon>Fimbriiglobus</taxon>
    </lineage>
</organism>
<reference evidence="3" key="1">
    <citation type="submission" date="2017-06" db="EMBL/GenBank/DDBJ databases">
        <title>Genome analysis of Fimbriiglobus ruber SP5, the first member of the order Planctomycetales with confirmed chitinolytic capability.</title>
        <authorList>
            <person name="Ravin N.V."/>
            <person name="Rakitin A.L."/>
            <person name="Ivanova A.A."/>
            <person name="Beletsky A.V."/>
            <person name="Kulichevskaya I.S."/>
            <person name="Mardanov A.V."/>
            <person name="Dedysh S.N."/>
        </authorList>
    </citation>
    <scope>NUCLEOTIDE SEQUENCE [LARGE SCALE GENOMIC DNA]</scope>
    <source>
        <strain evidence="3">SP5</strain>
    </source>
</reference>
<accession>A0A225D7R5</accession>
<keyword evidence="3" id="KW-1185">Reference proteome</keyword>
<proteinExistence type="predicted"/>
<keyword evidence="1" id="KW-0732">Signal</keyword>
<comment type="caution">
    <text evidence="2">The sequence shown here is derived from an EMBL/GenBank/DDBJ whole genome shotgun (WGS) entry which is preliminary data.</text>
</comment>
<dbReference type="RefSeq" id="WP_143394048.1">
    <property type="nucleotide sequence ID" value="NZ_NIDE01000020.1"/>
</dbReference>
<dbReference type="AlphaFoldDB" id="A0A225D7R5"/>
<evidence type="ECO:0000313" key="2">
    <source>
        <dbReference type="EMBL" id="OWK34588.1"/>
    </source>
</evidence>
<evidence type="ECO:0000256" key="1">
    <source>
        <dbReference type="SAM" id="SignalP"/>
    </source>
</evidence>
<evidence type="ECO:0000313" key="3">
    <source>
        <dbReference type="Proteomes" id="UP000214646"/>
    </source>
</evidence>
<sequence>MTATTLRWVVAAITAFVVGTAGSARADTVLLAFQDTTPREDLYIHAYSGTFATMPTGAMQFNVTGGTATGFGSTLTSFCTQIFTNVYPDPTVSVPYNVVPLTGLADVQQQPRGNGVNTPAQQTAIANYLTELWGRYDQFTNTAVGAAAFQLDVWKILYDPVGSTDLTTGNLNVFGASLTDPAVALATQWLSTLTGDTTQFTNNPLYAGQELVGLASAGYQEQITIRDIPGVPAPAGLILGLLGVCTLAARVRVIRSA</sequence>
<feature type="signal peptide" evidence="1">
    <location>
        <begin position="1"/>
        <end position="26"/>
    </location>
</feature>
<name>A0A225D7R5_9BACT</name>